<dbReference type="STRING" id="1909395.BKM31_26290"/>
<evidence type="ECO:0000313" key="3">
    <source>
        <dbReference type="Proteomes" id="UP000190797"/>
    </source>
</evidence>
<keyword evidence="1" id="KW-0732">Signal</keyword>
<dbReference type="Proteomes" id="UP000190797">
    <property type="component" value="Chromosome"/>
</dbReference>
<feature type="signal peptide" evidence="1">
    <location>
        <begin position="1"/>
        <end position="28"/>
    </location>
</feature>
<gene>
    <name evidence="2" type="ORF">BKM31_26290</name>
</gene>
<dbReference type="KEGG" id="noa:BKM31_26290"/>
<name>A0A1V0A2S1_9ACTN</name>
<dbReference type="AlphaFoldDB" id="A0A1V0A2S1"/>
<keyword evidence="3" id="KW-1185">Reference proteome</keyword>
<evidence type="ECO:0000313" key="2">
    <source>
        <dbReference type="EMBL" id="AQZ64498.1"/>
    </source>
</evidence>
<feature type="chain" id="PRO_5039346939" evidence="1">
    <location>
        <begin position="29"/>
        <end position="243"/>
    </location>
</feature>
<dbReference type="EMBL" id="CP017717">
    <property type="protein sequence ID" value="AQZ64498.1"/>
    <property type="molecule type" value="Genomic_DNA"/>
</dbReference>
<reference evidence="3" key="1">
    <citation type="journal article" date="2017" name="Med. Chem. Commun.">
        <title>Nonomuraea sp. ATCC 55076 harbours the largest actinomycete chromosome to date and the kistamicin biosynthetic gene cluster.</title>
        <authorList>
            <person name="Nazari B."/>
            <person name="Forneris C.C."/>
            <person name="Gibson M.I."/>
            <person name="Moon K."/>
            <person name="Schramma K.R."/>
            <person name="Seyedsayamdost M.R."/>
        </authorList>
    </citation>
    <scope>NUCLEOTIDE SEQUENCE [LARGE SCALE GENOMIC DNA]</scope>
    <source>
        <strain evidence="3">ATCC 55076</strain>
    </source>
</reference>
<accession>A0A1V0A2S1</accession>
<proteinExistence type="predicted"/>
<evidence type="ECO:0000256" key="1">
    <source>
        <dbReference type="SAM" id="SignalP"/>
    </source>
</evidence>
<sequence>MPVVPRRRRWRLVVGIPVAAAVAAAAWAVPNLLTTAPAAALDIKDDGGFWVIEVNDLYANPKVYETQLRNAGLNVRLRLVPAAPSRVGGVAPTAAEGQQPGTRYPYEDKVQTLDPDGCTEQRTCHIGLKIAKDFTGDADLLLGRAAKPGEPIQWGGPFDTRGEPMHCVPYRNKHVSEVRAEMGRRGLTIDAFDVDGKIERSVPDSMYVTGGYMSKGGMATLFVDDEPEPEEKVALAAKKLGCA</sequence>
<protein>
    <submittedName>
        <fullName evidence="2">Uncharacterized protein</fullName>
    </submittedName>
</protein>
<organism evidence="2 3">
    <name type="scientific">[Actinomadura] parvosata subsp. kistnae</name>
    <dbReference type="NCBI Taxonomy" id="1909395"/>
    <lineage>
        <taxon>Bacteria</taxon>
        <taxon>Bacillati</taxon>
        <taxon>Actinomycetota</taxon>
        <taxon>Actinomycetes</taxon>
        <taxon>Streptosporangiales</taxon>
        <taxon>Streptosporangiaceae</taxon>
        <taxon>Nonomuraea</taxon>
    </lineage>
</organism>